<dbReference type="GO" id="GO:0005643">
    <property type="term" value="C:nuclear pore"/>
    <property type="evidence" value="ECO:0007669"/>
    <property type="project" value="TreeGrafter"/>
</dbReference>
<comment type="subcellular location">
    <subcellularLocation>
        <location evidence="1">Nucleus</location>
    </subcellularLocation>
</comment>
<dbReference type="EMBL" id="ML996693">
    <property type="protein sequence ID" value="KAF2401531.1"/>
    <property type="molecule type" value="Genomic_DNA"/>
</dbReference>
<organism evidence="8 9">
    <name type="scientific">Trichodelitschia bisporula</name>
    <dbReference type="NCBI Taxonomy" id="703511"/>
    <lineage>
        <taxon>Eukaryota</taxon>
        <taxon>Fungi</taxon>
        <taxon>Dikarya</taxon>
        <taxon>Ascomycota</taxon>
        <taxon>Pezizomycotina</taxon>
        <taxon>Dothideomycetes</taxon>
        <taxon>Dothideomycetes incertae sedis</taxon>
        <taxon>Phaeotrichales</taxon>
        <taxon>Phaeotrichaceae</taxon>
        <taxon>Trichodelitschia</taxon>
    </lineage>
</organism>
<keyword evidence="9" id="KW-1185">Reference proteome</keyword>
<dbReference type="OrthoDB" id="67716at2759"/>
<evidence type="ECO:0000256" key="4">
    <source>
        <dbReference type="SAM" id="MobiDB-lite"/>
    </source>
</evidence>
<feature type="region of interest" description="Disordered" evidence="4">
    <location>
        <begin position="816"/>
        <end position="836"/>
    </location>
</feature>
<dbReference type="InterPro" id="IPR059141">
    <property type="entry name" value="Beta-prop_Nup120_160"/>
</dbReference>
<accession>A0A6G1I039</accession>
<evidence type="ECO:0000256" key="3">
    <source>
        <dbReference type="ARBA" id="ARBA00023242"/>
    </source>
</evidence>
<feature type="domain" description="Nucleoporin Nup120/160 beta-propeller" evidence="5">
    <location>
        <begin position="83"/>
        <end position="607"/>
    </location>
</feature>
<evidence type="ECO:0000313" key="9">
    <source>
        <dbReference type="Proteomes" id="UP000799640"/>
    </source>
</evidence>
<evidence type="ECO:0000256" key="1">
    <source>
        <dbReference type="ARBA" id="ARBA00004123"/>
    </source>
</evidence>
<dbReference type="SUPFAM" id="SSF50998">
    <property type="entry name" value="Quinoprotein alcohol dehydrogenase-like"/>
    <property type="match status" value="1"/>
</dbReference>
<proteinExistence type="predicted"/>
<dbReference type="InterPro" id="IPR048884">
    <property type="entry name" value="Nup120_helical"/>
</dbReference>
<dbReference type="Pfam" id="PF23300">
    <property type="entry name" value="HEAT_Nup120"/>
    <property type="match status" value="1"/>
</dbReference>
<dbReference type="InterPro" id="IPR011047">
    <property type="entry name" value="Quinoprotein_ADH-like_sf"/>
</dbReference>
<evidence type="ECO:0000259" key="5">
    <source>
        <dbReference type="Pfam" id="PF11715"/>
    </source>
</evidence>
<feature type="domain" description="Nucleoporin Nup120 helical" evidence="6">
    <location>
        <begin position="651"/>
        <end position="775"/>
    </location>
</feature>
<evidence type="ECO:0000259" key="7">
    <source>
        <dbReference type="Pfam" id="PF23300"/>
    </source>
</evidence>
<dbReference type="InterPro" id="IPR021717">
    <property type="entry name" value="Nucleoporin_Nup160"/>
</dbReference>
<dbReference type="Pfam" id="PF11715">
    <property type="entry name" value="Beta-prop_Nup120_160"/>
    <property type="match status" value="1"/>
</dbReference>
<name>A0A6G1I039_9PEZI</name>
<evidence type="ECO:0000259" key="6">
    <source>
        <dbReference type="Pfam" id="PF21486"/>
    </source>
</evidence>
<gene>
    <name evidence="8" type="ORF">EJ06DRAFT_521300</name>
</gene>
<protein>
    <submittedName>
        <fullName evidence="8">Uncharacterized protein</fullName>
    </submittedName>
</protein>
<evidence type="ECO:0000256" key="2">
    <source>
        <dbReference type="ARBA" id="ARBA00022448"/>
    </source>
</evidence>
<dbReference type="Proteomes" id="UP000799640">
    <property type="component" value="Unassembled WGS sequence"/>
</dbReference>
<dbReference type="PANTHER" id="PTHR21286:SF0">
    <property type="entry name" value="NUCLEAR PORE COMPLEX PROTEIN NUP160"/>
    <property type="match status" value="1"/>
</dbReference>
<evidence type="ECO:0000313" key="8">
    <source>
        <dbReference type="EMBL" id="KAF2401531.1"/>
    </source>
</evidence>
<keyword evidence="2" id="KW-0813">Transport</keyword>
<dbReference type="AlphaFoldDB" id="A0A6G1I039"/>
<dbReference type="GO" id="GO:0017056">
    <property type="term" value="F:structural constituent of nuclear pore"/>
    <property type="evidence" value="ECO:0007669"/>
    <property type="project" value="TreeGrafter"/>
</dbReference>
<feature type="domain" description="Nucleoporin nup120-like HEAT repeat" evidence="7">
    <location>
        <begin position="892"/>
        <end position="1083"/>
    </location>
</feature>
<dbReference type="SUPFAM" id="SSF50993">
    <property type="entry name" value="Peptidase/esterase 'gauge' domain"/>
    <property type="match status" value="1"/>
</dbReference>
<dbReference type="PANTHER" id="PTHR21286">
    <property type="entry name" value="NUCLEAR PORE COMPLEX PROTEIN NUP160"/>
    <property type="match status" value="1"/>
</dbReference>
<sequence length="1245" mass="139267">MAKNLRQTCAYREVRLHLDPPYTGLVVELTLPQTSITPFTKTTSGRRTVQSDTQISRDESSFAKHHLASDGSIYFRRDGRYPRNLLWRLLDDRTTLEIRSVDLTQDTEVNHEAILLLSIKFSTAIRPFSLSFAEPDDIDAVNVFAITTGNELYTLTIPKDFFINLKATDSTRFEWCKIYAPSLLKLQTPYRMFATSAYDLFVSLGDGGILKLTRHPGSDGSSWQESSFTERHWTSSFARSIKWKSHNTVRFGNVDLDPTTTASLCISPDEEHILTVCLNHTLRAWNLSTGKIAFEVDLLGHDEQSTRGQARPLIGPTQRQLLQLVQMPGRNEYYAVTYLPNQHRFKFWAIMDADDGLDGIREMRAEFSFTPQLDDYMDSSVWSLEEFSLLPSRGKNLTQLWIRARAGPVSRVFTVRLDPFDFDHLNHVVSHRELRKLWNSWETVDHGLQSVEALNALAPSDWQEKVNELDQCDVNESWLQFLFYPGRFTAPTLETALHVYLQGLPAAAATEFSRHSRLPLTERVREAVMGSLPSRLSGYGSFGLSHSSTYEQEADHTAQWQVFYGLVRDLHKRRADALSFVIDPVDQLGWIVAADCVAPIRSLGTLEGIDARHPQPKVTEAVDDVKALVGVAKTFYSFLPPSYQKSFEETLSVEIMEQPLVSPKDRIQALQERCGISGQISDDDYTKFEAAIEDAGGYGVLDAETFLECISYTREDFTNNKDRAEAPNMFGVKTVVRVAEELIVVNTSVLLGLMALLLFVEGEYDPTDLQSSMDASLWASDGVRCHFDAPAAFTKIIDMLREQEVLRFLVSNTRTQYPKSSRGGDTLSHSTSEDPTRQPYTATLLESMFIGDWTNIRVSNDYPTPTVLLHWGSQWLYGAGIIDHFDDFTSHVLADLLKAGNLSLARAFLPAAPPTPWNTYLRGRLHLALAEFDTAARFFARASMTLCSYSARFAPPPVSYYADMPALNSLADATRIPPDSARLFADTNTSQLFGAGIPAYYAHVVDLFASACAHSFVVTFAQRGLQASSSPVAKSEDSARVPTFLASLFDAAMATARFDEAYSALTRLPRSDVPAALESFVATLVSRGMTERLLGFAWTGLYSQVDSVLASLAARRGDQYWKAVYAWRVRRGDYRGAAQAAYERLGESIPIYIRRSGIQGYIYKSNFTSGGLLTVHAYGGSKAANPLRGKDFRGMEWPDMRAGSSARTGCDPLRRKRGEMLPSLGADVNMVSVVEMDEAEAEDRL</sequence>
<reference evidence="8" key="1">
    <citation type="journal article" date="2020" name="Stud. Mycol.">
        <title>101 Dothideomycetes genomes: a test case for predicting lifestyles and emergence of pathogens.</title>
        <authorList>
            <person name="Haridas S."/>
            <person name="Albert R."/>
            <person name="Binder M."/>
            <person name="Bloem J."/>
            <person name="Labutti K."/>
            <person name="Salamov A."/>
            <person name="Andreopoulos B."/>
            <person name="Baker S."/>
            <person name="Barry K."/>
            <person name="Bills G."/>
            <person name="Bluhm B."/>
            <person name="Cannon C."/>
            <person name="Castanera R."/>
            <person name="Culley D."/>
            <person name="Daum C."/>
            <person name="Ezra D."/>
            <person name="Gonzalez J."/>
            <person name="Henrissat B."/>
            <person name="Kuo A."/>
            <person name="Liang C."/>
            <person name="Lipzen A."/>
            <person name="Lutzoni F."/>
            <person name="Magnuson J."/>
            <person name="Mondo S."/>
            <person name="Nolan M."/>
            <person name="Ohm R."/>
            <person name="Pangilinan J."/>
            <person name="Park H.-J."/>
            <person name="Ramirez L."/>
            <person name="Alfaro M."/>
            <person name="Sun H."/>
            <person name="Tritt A."/>
            <person name="Yoshinaga Y."/>
            <person name="Zwiers L.-H."/>
            <person name="Turgeon B."/>
            <person name="Goodwin S."/>
            <person name="Spatafora J."/>
            <person name="Crous P."/>
            <person name="Grigoriev I."/>
        </authorList>
    </citation>
    <scope>NUCLEOTIDE SEQUENCE</scope>
    <source>
        <strain evidence="8">CBS 262.69</strain>
    </source>
</reference>
<dbReference type="InterPro" id="IPR056548">
    <property type="entry name" value="HEAT_Nup120"/>
</dbReference>
<keyword evidence="3" id="KW-0539">Nucleus</keyword>
<dbReference type="Pfam" id="PF21486">
    <property type="entry name" value="NUP120_helical"/>
    <property type="match status" value="1"/>
</dbReference>